<name>A0A1W6N553_9PROT</name>
<dbReference type="Proteomes" id="UP000237351">
    <property type="component" value="Chromosome"/>
</dbReference>
<dbReference type="EMBL" id="CP008743">
    <property type="protein sequence ID" value="ARN85010.1"/>
    <property type="molecule type" value="Genomic_DNA"/>
</dbReference>
<keyword evidence="1" id="KW-0472">Membrane</keyword>
<evidence type="ECO:0000256" key="1">
    <source>
        <dbReference type="SAM" id="Phobius"/>
    </source>
</evidence>
<evidence type="ECO:0000313" key="3">
    <source>
        <dbReference type="Proteomes" id="UP000237351"/>
    </source>
</evidence>
<reference evidence="2 3" key="1">
    <citation type="submission" date="2014-06" db="EMBL/GenBank/DDBJ databases">
        <title>The genome of the endonuclear symbiont Nucleicultrix amoebiphila.</title>
        <authorList>
            <person name="Schulz F."/>
            <person name="Horn M."/>
        </authorList>
    </citation>
    <scope>NUCLEOTIDE SEQUENCE [LARGE SCALE GENOMIC DNA]</scope>
    <source>
        <strain evidence="2 3">FS5</strain>
    </source>
</reference>
<protein>
    <submittedName>
        <fullName evidence="2">Uncharacterized protein</fullName>
    </submittedName>
</protein>
<evidence type="ECO:0000313" key="2">
    <source>
        <dbReference type="EMBL" id="ARN85010.1"/>
    </source>
</evidence>
<dbReference type="KEGG" id="naf:GQ61_06585"/>
<keyword evidence="1" id="KW-0812">Transmembrane</keyword>
<dbReference type="AlphaFoldDB" id="A0A1W6N553"/>
<gene>
    <name evidence="2" type="ORF">GQ61_06585</name>
</gene>
<dbReference type="STRING" id="1414854.GQ61_06585"/>
<sequence length="103" mass="11816">MSLKKIYEILVRCCPVLGALIGTVLGALGTYWINTNVQRNEQKDQNKKLIISQYPSNLKDLRISFNDFHKKTTELSLKIDSTYGKIPPNVEQDFFQIKNKGLK</sequence>
<organism evidence="2 3">
    <name type="scientific">Candidatus Nucleicultrix amoebiphila FS5</name>
    <dbReference type="NCBI Taxonomy" id="1414854"/>
    <lineage>
        <taxon>Bacteria</taxon>
        <taxon>Pseudomonadati</taxon>
        <taxon>Pseudomonadota</taxon>
        <taxon>Alphaproteobacteria</taxon>
        <taxon>Holosporales</taxon>
        <taxon>Candidatus Nucleicultricaceae</taxon>
        <taxon>Candidatus Nucleicultrix</taxon>
    </lineage>
</organism>
<keyword evidence="1" id="KW-1133">Transmembrane helix</keyword>
<proteinExistence type="predicted"/>
<dbReference type="RefSeq" id="WP_085784521.1">
    <property type="nucleotide sequence ID" value="NZ_CP008743.1"/>
</dbReference>
<keyword evidence="3" id="KW-1185">Reference proteome</keyword>
<feature type="transmembrane region" description="Helical" evidence="1">
    <location>
        <begin position="9"/>
        <end position="33"/>
    </location>
</feature>
<accession>A0A1W6N553</accession>